<proteinExistence type="predicted"/>
<feature type="region of interest" description="Disordered" evidence="1">
    <location>
        <begin position="70"/>
        <end position="102"/>
    </location>
</feature>
<gene>
    <name evidence="2" type="ORF">E3P90_02333</name>
</gene>
<protein>
    <submittedName>
        <fullName evidence="2">Uncharacterized protein</fullName>
    </submittedName>
</protein>
<evidence type="ECO:0000313" key="3">
    <source>
        <dbReference type="Proteomes" id="UP000306954"/>
    </source>
</evidence>
<feature type="compositionally biased region" description="Polar residues" evidence="1">
    <location>
        <begin position="77"/>
        <end position="94"/>
    </location>
</feature>
<dbReference type="EMBL" id="SPOF01000022">
    <property type="protein sequence ID" value="TIB11727.1"/>
    <property type="molecule type" value="Genomic_DNA"/>
</dbReference>
<reference evidence="2 3" key="1">
    <citation type="submission" date="2019-03" db="EMBL/GenBank/DDBJ databases">
        <title>Sequencing 23 genomes of Wallemia ichthyophaga.</title>
        <authorList>
            <person name="Gostincar C."/>
        </authorList>
    </citation>
    <scope>NUCLEOTIDE SEQUENCE [LARGE SCALE GENOMIC DNA]</scope>
    <source>
        <strain evidence="2 3">EXF-8621</strain>
    </source>
</reference>
<name>A0A4T0IBJ1_WALIC</name>
<accession>A0A4T0IBJ1</accession>
<dbReference type="Proteomes" id="UP000306954">
    <property type="component" value="Unassembled WGS sequence"/>
</dbReference>
<evidence type="ECO:0000313" key="2">
    <source>
        <dbReference type="EMBL" id="TIB11727.1"/>
    </source>
</evidence>
<dbReference type="AlphaFoldDB" id="A0A4T0IBJ1"/>
<evidence type="ECO:0000256" key="1">
    <source>
        <dbReference type="SAM" id="MobiDB-lite"/>
    </source>
</evidence>
<organism evidence="2 3">
    <name type="scientific">Wallemia ichthyophaga</name>
    <dbReference type="NCBI Taxonomy" id="245174"/>
    <lineage>
        <taxon>Eukaryota</taxon>
        <taxon>Fungi</taxon>
        <taxon>Dikarya</taxon>
        <taxon>Basidiomycota</taxon>
        <taxon>Wallemiomycotina</taxon>
        <taxon>Wallemiomycetes</taxon>
        <taxon>Wallemiales</taxon>
        <taxon>Wallemiaceae</taxon>
        <taxon>Wallemia</taxon>
    </lineage>
</organism>
<comment type="caution">
    <text evidence="2">The sequence shown here is derived from an EMBL/GenBank/DDBJ whole genome shotgun (WGS) entry which is preliminary data.</text>
</comment>
<sequence>MHQLMVQSTKLLVASQENVPTMNPKRIMTSLSSMLNSKSYTILNRMIVTPLIFHAYTEVSKKSRIIVIGDDEEDDNGGQTQTIPAASPNVPQTVKTEEQRPE</sequence>